<feature type="domain" description="Kri1-like C-terminal" evidence="3">
    <location>
        <begin position="447"/>
        <end position="526"/>
    </location>
</feature>
<feature type="compositionally biased region" description="Basic residues" evidence="2">
    <location>
        <begin position="429"/>
        <end position="439"/>
    </location>
</feature>
<dbReference type="Pfam" id="PF05178">
    <property type="entry name" value="Kri1"/>
    <property type="match status" value="1"/>
</dbReference>
<protein>
    <submittedName>
        <fullName evidence="5">Protein KRI1 homolog</fullName>
    </submittedName>
    <submittedName>
        <fullName evidence="5">Uncharacterized protein LOC107771666</fullName>
    </submittedName>
</protein>
<reference evidence="4" key="1">
    <citation type="journal article" date="2014" name="Nat. Commun.">
        <title>The tobacco genome sequence and its comparison with those of tomato and potato.</title>
        <authorList>
            <person name="Sierro N."/>
            <person name="Battey J.N."/>
            <person name="Ouadi S."/>
            <person name="Bakaher N."/>
            <person name="Bovet L."/>
            <person name="Willig A."/>
            <person name="Goepfert S."/>
            <person name="Peitsch M.C."/>
            <person name="Ivanov N.V."/>
        </authorList>
    </citation>
    <scope>NUCLEOTIDE SEQUENCE [LARGE SCALE GENOMIC DNA]</scope>
</reference>
<dbReference type="PANTHER" id="PTHR14490:SF5">
    <property type="entry name" value="PROTEIN KRI1 HOMOLOG"/>
    <property type="match status" value="1"/>
</dbReference>
<dbReference type="GO" id="GO:0005730">
    <property type="term" value="C:nucleolus"/>
    <property type="evidence" value="ECO:0000318"/>
    <property type="project" value="GO_Central"/>
</dbReference>
<keyword evidence="4" id="KW-1185">Reference proteome</keyword>
<feature type="compositionally biased region" description="Acidic residues" evidence="2">
    <location>
        <begin position="51"/>
        <end position="71"/>
    </location>
</feature>
<dbReference type="Pfam" id="PF12936">
    <property type="entry name" value="Kri1_C"/>
    <property type="match status" value="1"/>
</dbReference>
<name>A0A1S3Y365_TOBAC</name>
<dbReference type="PANTHER" id="PTHR14490">
    <property type="entry name" value="ZINC FINGER, ZZ TYPE"/>
    <property type="match status" value="1"/>
</dbReference>
<dbReference type="Proteomes" id="UP000790787">
    <property type="component" value="Chromosome 15"/>
</dbReference>
<dbReference type="OrthoDB" id="10252032at2759"/>
<organism evidence="4 5">
    <name type="scientific">Nicotiana tabacum</name>
    <name type="common">Common tobacco</name>
    <dbReference type="NCBI Taxonomy" id="4097"/>
    <lineage>
        <taxon>Eukaryota</taxon>
        <taxon>Viridiplantae</taxon>
        <taxon>Streptophyta</taxon>
        <taxon>Embryophyta</taxon>
        <taxon>Tracheophyta</taxon>
        <taxon>Spermatophyta</taxon>
        <taxon>Magnoliopsida</taxon>
        <taxon>eudicotyledons</taxon>
        <taxon>Gunneridae</taxon>
        <taxon>Pentapetalae</taxon>
        <taxon>asterids</taxon>
        <taxon>lamiids</taxon>
        <taxon>Solanales</taxon>
        <taxon>Solanaceae</taxon>
        <taxon>Nicotianoideae</taxon>
        <taxon>Nicotianeae</taxon>
        <taxon>Nicotiana</taxon>
    </lineage>
</organism>
<dbReference type="PaxDb" id="4097-A0A1S3Y365"/>
<feature type="region of interest" description="Disordered" evidence="2">
    <location>
        <begin position="44"/>
        <end position="74"/>
    </location>
</feature>
<dbReference type="STRING" id="4097.A0A1S3Y365"/>
<feature type="region of interest" description="Disordered" evidence="2">
    <location>
        <begin position="381"/>
        <end position="444"/>
    </location>
</feature>
<reference evidence="5" key="2">
    <citation type="submission" date="2025-08" db="UniProtKB">
        <authorList>
            <consortium name="RefSeq"/>
        </authorList>
    </citation>
    <scope>IDENTIFICATION</scope>
    <source>
        <tissue evidence="5">Leaf</tissue>
    </source>
</reference>
<proteinExistence type="inferred from homology"/>
<dbReference type="InterPro" id="IPR018034">
    <property type="entry name" value="Kri1"/>
</dbReference>
<dbReference type="KEGG" id="nta:107771666"/>
<comment type="similarity">
    <text evidence="1">Belongs to the KRI1 family.</text>
</comment>
<evidence type="ECO:0000256" key="2">
    <source>
        <dbReference type="SAM" id="MobiDB-lite"/>
    </source>
</evidence>
<feature type="region of interest" description="Disordered" evidence="2">
    <location>
        <begin position="291"/>
        <end position="315"/>
    </location>
</feature>
<dbReference type="AlphaFoldDB" id="A0A1S3Y365"/>
<dbReference type="GeneID" id="107771666"/>
<evidence type="ECO:0000313" key="4">
    <source>
        <dbReference type="Proteomes" id="UP000790787"/>
    </source>
</evidence>
<feature type="region of interest" description="Disordered" evidence="2">
    <location>
        <begin position="540"/>
        <end position="568"/>
    </location>
</feature>
<dbReference type="OMA" id="HCEDDNF"/>
<evidence type="ECO:0000313" key="5">
    <source>
        <dbReference type="RefSeq" id="XP_016446575.1"/>
    </source>
</evidence>
<feature type="region of interest" description="Disordered" evidence="2">
    <location>
        <begin position="100"/>
        <end position="127"/>
    </location>
</feature>
<feature type="compositionally biased region" description="Basic and acidic residues" evidence="2">
    <location>
        <begin position="111"/>
        <end position="120"/>
    </location>
</feature>
<feature type="compositionally biased region" description="Basic residues" evidence="2">
    <location>
        <begin position="557"/>
        <end position="568"/>
    </location>
</feature>
<dbReference type="RefSeq" id="XP_016446575.1">
    <property type="nucleotide sequence ID" value="XM_016591089.2"/>
</dbReference>
<dbReference type="InterPro" id="IPR024626">
    <property type="entry name" value="Kri1-like_C"/>
</dbReference>
<evidence type="ECO:0000259" key="3">
    <source>
        <dbReference type="Pfam" id="PF12936"/>
    </source>
</evidence>
<dbReference type="GO" id="GO:0030686">
    <property type="term" value="C:90S preribosome"/>
    <property type="evidence" value="ECO:0000318"/>
    <property type="project" value="GO_Central"/>
</dbReference>
<evidence type="ECO:0000256" key="1">
    <source>
        <dbReference type="ARBA" id="ARBA00007473"/>
    </source>
</evidence>
<feature type="compositionally biased region" description="Basic and acidic residues" evidence="2">
    <location>
        <begin position="302"/>
        <end position="315"/>
    </location>
</feature>
<dbReference type="RefSeq" id="XP_016446575.1">
    <property type="nucleotide sequence ID" value="XM_016591089.1"/>
</dbReference>
<sequence>MGLKLFEGDNDDVEKLDKIEINEEFARRYEHNKKREDLQRLEELKKKGLIDDSDNEDSSEDDEEEEEEEDLNPSSNLKFIDVLLKIKKGDPILNNKDATLFFSESESESNSELKEKSKDEKKKKKNKPKYLKDVVFKHLIEGGPEFGDKKDDEEEEEKKVKTYFEEQEDLRKEFLNADKEDADAEDLFKVKVNGKRGDELGDDEEVSTEFAKKLDEAFGEDDKFLKDYFGKEMWKDDKKRKREDVEEVEFSEDEEEIERQEDYERDFNFRFEENGGDRVWGHSRKVEGSVRKKANARKLQRERKEERMVQAEEERKEELKRLKNLKKKEMREKLEKIKETAGIGEDEVCLLDVADLEEEFDPNDHDRKMKKAFDDAYYEANDMDPEFGSDKDEYDAELEKPEFDKEDELLGYNVGEPRDDNDVAEEDKHKKKKKRKRTSKGTNTVKEHLMEEYYKLDYEDTIGELKTRFKYRPVKAKRFGLTPEEILTIEDKNLNQYVSLKKLAPYREKEWKLPLCKAHQAKKTLKGEISDVLEAEKKPKFDNKENFAGETDGTSKQSRRSRWRKKKAEYKLSAARLKAYSGNISESKRKKN</sequence>
<feature type="compositionally biased region" description="Basic residues" evidence="2">
    <location>
        <begin position="291"/>
        <end position="301"/>
    </location>
</feature>
<dbReference type="GO" id="GO:0000447">
    <property type="term" value="P:endonucleolytic cleavage in ITS1 to separate SSU-rRNA from 5.8S rRNA and LSU-rRNA from tricistronic rRNA transcript (SSU-rRNA, 5.8S rRNA, LSU-rRNA)"/>
    <property type="evidence" value="ECO:0000318"/>
    <property type="project" value="GO_Central"/>
</dbReference>
<accession>A0A1S3Y365</accession>
<feature type="compositionally biased region" description="Acidic residues" evidence="2">
    <location>
        <begin position="381"/>
        <end position="396"/>
    </location>
</feature>
<gene>
    <name evidence="5" type="primary">LOC107771666</name>
</gene>